<sequence>MKDHIVVIIPSKLVTLASVAQGYTLKSEAGQGGGKVWEISTKHYENGANPVDKIGVSADKKTLTVYEAFNGNDKTEKAHRISMRDAMGAVAKKEGATLSGLHGVAFSHIIHPKTKANIGAALKLMGKNSLTTEKVIIKADGTGKEADAFNKLKEAGTLTDAGVTRFSSEYGLGKKIKQFELTPTPGKTGFFNLLVVMA</sequence>
<evidence type="ECO:0000313" key="1">
    <source>
        <dbReference type="EMBL" id="KAK8129439.1"/>
    </source>
</evidence>
<comment type="caution">
    <text evidence="1">The sequence shown here is derived from an EMBL/GenBank/DDBJ whole genome shotgun (WGS) entry which is preliminary data.</text>
</comment>
<evidence type="ECO:0000313" key="2">
    <source>
        <dbReference type="Proteomes" id="UP001392437"/>
    </source>
</evidence>
<proteinExistence type="predicted"/>
<dbReference type="AlphaFoldDB" id="A0AAW0R6N1"/>
<gene>
    <name evidence="1" type="ORF">PG999_001819</name>
</gene>
<name>A0AAW0R6N1_9PEZI</name>
<keyword evidence="2" id="KW-1185">Reference proteome</keyword>
<reference evidence="1 2" key="1">
    <citation type="submission" date="2023-01" db="EMBL/GenBank/DDBJ databases">
        <title>Analysis of 21 Apiospora genomes using comparative genomics revels a genus with tremendous synthesis potential of carbohydrate active enzymes and secondary metabolites.</title>
        <authorList>
            <person name="Sorensen T."/>
        </authorList>
    </citation>
    <scope>NUCLEOTIDE SEQUENCE [LARGE SCALE GENOMIC DNA]</scope>
    <source>
        <strain evidence="1 2">CBS 117206</strain>
    </source>
</reference>
<accession>A0AAW0R6N1</accession>
<protein>
    <submittedName>
        <fullName evidence="1">Nudix domain-containing protein</fullName>
    </submittedName>
</protein>
<dbReference type="Proteomes" id="UP001392437">
    <property type="component" value="Unassembled WGS sequence"/>
</dbReference>
<dbReference type="EMBL" id="JAQQWP010000002">
    <property type="protein sequence ID" value="KAK8129439.1"/>
    <property type="molecule type" value="Genomic_DNA"/>
</dbReference>
<organism evidence="1 2">
    <name type="scientific">Apiospora kogelbergensis</name>
    <dbReference type="NCBI Taxonomy" id="1337665"/>
    <lineage>
        <taxon>Eukaryota</taxon>
        <taxon>Fungi</taxon>
        <taxon>Dikarya</taxon>
        <taxon>Ascomycota</taxon>
        <taxon>Pezizomycotina</taxon>
        <taxon>Sordariomycetes</taxon>
        <taxon>Xylariomycetidae</taxon>
        <taxon>Amphisphaeriales</taxon>
        <taxon>Apiosporaceae</taxon>
        <taxon>Apiospora</taxon>
    </lineage>
</organism>